<keyword evidence="1" id="KW-0812">Transmembrane</keyword>
<protein>
    <submittedName>
        <fullName evidence="2">Uncharacterized protein</fullName>
    </submittedName>
</protein>
<dbReference type="RefSeq" id="WP_111133143.1">
    <property type="nucleotide sequence ID" value="NZ_POUB01000021.1"/>
</dbReference>
<dbReference type="EMBL" id="POUB01000021">
    <property type="protein sequence ID" value="PZG01741.1"/>
    <property type="molecule type" value="Genomic_DNA"/>
</dbReference>
<feature type="transmembrane region" description="Helical" evidence="1">
    <location>
        <begin position="123"/>
        <end position="143"/>
    </location>
</feature>
<feature type="transmembrane region" description="Helical" evidence="1">
    <location>
        <begin position="174"/>
        <end position="197"/>
    </location>
</feature>
<evidence type="ECO:0000313" key="3">
    <source>
        <dbReference type="Proteomes" id="UP000248749"/>
    </source>
</evidence>
<keyword evidence="3" id="KW-1185">Reference proteome</keyword>
<keyword evidence="1" id="KW-1133">Transmembrane helix</keyword>
<comment type="caution">
    <text evidence="2">The sequence shown here is derived from an EMBL/GenBank/DDBJ whole genome shotgun (WGS) entry which is preliminary data.</text>
</comment>
<keyword evidence="1" id="KW-0472">Membrane</keyword>
<feature type="transmembrane region" description="Helical" evidence="1">
    <location>
        <begin position="203"/>
        <end position="226"/>
    </location>
</feature>
<reference evidence="2 3" key="1">
    <citation type="submission" date="2018-01" db="EMBL/GenBank/DDBJ databases">
        <title>Draft genome sequence of Salinispora sp. 13K206.</title>
        <authorList>
            <person name="Sahin N."/>
            <person name="Saygin H."/>
            <person name="Ay H."/>
        </authorList>
    </citation>
    <scope>NUCLEOTIDE SEQUENCE [LARGE SCALE GENOMIC DNA]</scope>
    <source>
        <strain evidence="2 3">13K206</strain>
    </source>
</reference>
<evidence type="ECO:0000256" key="1">
    <source>
        <dbReference type="SAM" id="Phobius"/>
    </source>
</evidence>
<gene>
    <name evidence="2" type="ORF">C1I99_05715</name>
</gene>
<name>A0A2W2CV34_9ACTN</name>
<accession>A0A2W2CV34</accession>
<proteinExistence type="predicted"/>
<evidence type="ECO:0000313" key="2">
    <source>
        <dbReference type="EMBL" id="PZG01741.1"/>
    </source>
</evidence>
<dbReference type="OrthoDB" id="161967at2"/>
<dbReference type="AlphaFoldDB" id="A0A2W2CV34"/>
<dbReference type="Proteomes" id="UP000248749">
    <property type="component" value="Unassembled WGS sequence"/>
</dbReference>
<organism evidence="2 3">
    <name type="scientific">Micromonospora deserti</name>
    <dbReference type="NCBI Taxonomy" id="2070366"/>
    <lineage>
        <taxon>Bacteria</taxon>
        <taxon>Bacillati</taxon>
        <taxon>Actinomycetota</taxon>
        <taxon>Actinomycetes</taxon>
        <taxon>Micromonosporales</taxon>
        <taxon>Micromonosporaceae</taxon>
        <taxon>Micromonospora</taxon>
    </lineage>
</organism>
<feature type="transmembrane region" description="Helical" evidence="1">
    <location>
        <begin position="265"/>
        <end position="283"/>
    </location>
</feature>
<sequence length="285" mass="29584">MREAPDATVQAETDPLVRITSGALCGTDRHGYRRTRADRGHEAGRPPGRLSGVPALAWGSHLERPQRVAVTEAAGGGIVRMVQIGHDRGDGSRAEVELDCEFPGGWVGEGRTRRWRATMGFEFVPAVLAGIVGGAVMSGLMAVMRRAGKTSMDISLIEGAMFTGDPGRAKGIGVFIHLVVLSGVVFGSIYALLFVAFDVAAVNAWWVGALIGVVHGVGAGLAMGMLQAVHPRMPATASAGHGGGLRLDPPGPFAKNYGAATAPGMLMVHVVYGAVVGLVYALIVS</sequence>